<reference evidence="4 5" key="1">
    <citation type="submission" date="2019-06" db="EMBL/GenBank/DDBJ databases">
        <authorList>
            <person name="Palmer J.M."/>
        </authorList>
    </citation>
    <scope>NUCLEOTIDE SEQUENCE [LARGE SCALE GENOMIC DNA]</scope>
    <source>
        <strain evidence="3 5">TWF191</strain>
        <strain evidence="2 4">TWF788</strain>
    </source>
</reference>
<proteinExistence type="predicted"/>
<feature type="signal peptide" evidence="1">
    <location>
        <begin position="1"/>
        <end position="19"/>
    </location>
</feature>
<comment type="caution">
    <text evidence="2">The sequence shown here is derived from an EMBL/GenBank/DDBJ whole genome shotgun (WGS) entry which is preliminary data.</text>
</comment>
<dbReference type="InterPro" id="IPR021109">
    <property type="entry name" value="Peptidase_aspartic_dom_sf"/>
</dbReference>
<evidence type="ECO:0000313" key="2">
    <source>
        <dbReference type="EMBL" id="KAF3188037.1"/>
    </source>
</evidence>
<dbReference type="EMBL" id="JAABOE010000012">
    <property type="protein sequence ID" value="KAF3188037.1"/>
    <property type="molecule type" value="Genomic_DNA"/>
</dbReference>
<gene>
    <name evidence="3" type="ORF">TWF191_010811</name>
    <name evidence="2" type="ORF">TWF788_001497</name>
</gene>
<name>A0A6G1M5E2_ORBOL</name>
<dbReference type="Gene3D" id="2.40.70.10">
    <property type="entry name" value="Acid Proteases"/>
    <property type="match status" value="1"/>
</dbReference>
<evidence type="ECO:0000256" key="1">
    <source>
        <dbReference type="SAM" id="SignalP"/>
    </source>
</evidence>
<dbReference type="Proteomes" id="UP000479691">
    <property type="component" value="Unassembled WGS sequence"/>
</dbReference>
<accession>A0A6G1M5E2</accession>
<evidence type="ECO:0008006" key="6">
    <source>
        <dbReference type="Google" id="ProtNLM"/>
    </source>
</evidence>
<evidence type="ECO:0000313" key="3">
    <source>
        <dbReference type="EMBL" id="KAF3211233.1"/>
    </source>
</evidence>
<evidence type="ECO:0000313" key="4">
    <source>
        <dbReference type="Proteomes" id="UP000479691"/>
    </source>
</evidence>
<sequence>MLIPCILLLYHLTVATAAATPWDLARPTHPQFGQLSGARKHILHKSSGPAAAPARNKNFRREQVTQPGSFGADPSDKQRPIPGKLKVKSDDFNFFAQIDLGFPEPMNLVLDTFSSVSFVMDKKEAAKNGGVLKPPKINIGQTYTTTSGGRDTLYSDGSWMVEDTTWYGKISSPESAKLDEPASFYGYLALPLRTGNFKRSGKDGVLALARELIQRGVEVSKFNRAGNLQTDSPLPWGRRAPPINGNYSFFTTYLNWREPDKQYLGLDYLEEKELGERIGKLKVVGADGERDDVNDWRVRLPEPARNPIISEKTENLTYAKRLPRSQELKASDSTVFLLDTKSEYSFLPLDHAVAINEAMKGSCTPISSYTHLPNLITGDYPGSNFQFGGEICIIPCRIMEGNTTFLQINPITIDLPFGSGYIRIGPDVSLAAWSPREKIWPGSHCAFTDDEDCIDWCLSSIQPAPNNGPNYPTVMRERSSGKDNVYGRTIWSNVFAKWDVGGGNVELWNYKETVKDPVFNHGELPNLKLGREAAEPIG</sequence>
<organism evidence="2 4">
    <name type="scientific">Orbilia oligospora</name>
    <name type="common">Nematode-trapping fungus</name>
    <name type="synonym">Arthrobotrys oligospora</name>
    <dbReference type="NCBI Taxonomy" id="2813651"/>
    <lineage>
        <taxon>Eukaryota</taxon>
        <taxon>Fungi</taxon>
        <taxon>Dikarya</taxon>
        <taxon>Ascomycota</taxon>
        <taxon>Pezizomycotina</taxon>
        <taxon>Orbiliomycetes</taxon>
        <taxon>Orbiliales</taxon>
        <taxon>Orbiliaceae</taxon>
        <taxon>Orbilia</taxon>
    </lineage>
</organism>
<protein>
    <recommendedName>
        <fullName evidence="6">Peptidase A1 domain-containing protein</fullName>
    </recommendedName>
</protein>
<keyword evidence="1" id="KW-0732">Signal</keyword>
<dbReference type="SUPFAM" id="SSF50630">
    <property type="entry name" value="Acid proteases"/>
    <property type="match status" value="1"/>
</dbReference>
<evidence type="ECO:0000313" key="5">
    <source>
        <dbReference type="Proteomes" id="UP000483672"/>
    </source>
</evidence>
<feature type="chain" id="PRO_5041171750" description="Peptidase A1 domain-containing protein" evidence="1">
    <location>
        <begin position="20"/>
        <end position="538"/>
    </location>
</feature>
<dbReference type="AlphaFoldDB" id="A0A6G1M5E2"/>
<dbReference type="EMBL" id="WIPF01000089">
    <property type="protein sequence ID" value="KAF3211233.1"/>
    <property type="molecule type" value="Genomic_DNA"/>
</dbReference>
<dbReference type="Proteomes" id="UP000483672">
    <property type="component" value="Unassembled WGS sequence"/>
</dbReference>